<feature type="domain" description="HTH gntR-type" evidence="4">
    <location>
        <begin position="13"/>
        <end position="81"/>
    </location>
</feature>
<evidence type="ECO:0000259" key="4">
    <source>
        <dbReference type="PROSITE" id="PS50949"/>
    </source>
</evidence>
<dbReference type="InterPro" id="IPR050679">
    <property type="entry name" value="Bact_HTH_transcr_reg"/>
</dbReference>
<keyword evidence="6" id="KW-1185">Reference proteome</keyword>
<dbReference type="SUPFAM" id="SSF46785">
    <property type="entry name" value="Winged helix' DNA-binding domain"/>
    <property type="match status" value="1"/>
</dbReference>
<keyword evidence="1" id="KW-0805">Transcription regulation</keyword>
<dbReference type="Pfam" id="PF00392">
    <property type="entry name" value="GntR"/>
    <property type="match status" value="1"/>
</dbReference>
<keyword evidence="3" id="KW-0804">Transcription</keyword>
<dbReference type="AlphaFoldDB" id="A0A9W6G6W9"/>
<dbReference type="PROSITE" id="PS50949">
    <property type="entry name" value="HTH_GNTR"/>
    <property type="match status" value="1"/>
</dbReference>
<dbReference type="InterPro" id="IPR036388">
    <property type="entry name" value="WH-like_DNA-bd_sf"/>
</dbReference>
<dbReference type="GO" id="GO:0045892">
    <property type="term" value="P:negative regulation of DNA-templated transcription"/>
    <property type="evidence" value="ECO:0007669"/>
    <property type="project" value="TreeGrafter"/>
</dbReference>
<protein>
    <recommendedName>
        <fullName evidence="4">HTH gntR-type domain-containing protein</fullName>
    </recommendedName>
</protein>
<dbReference type="GO" id="GO:0003677">
    <property type="term" value="F:DNA binding"/>
    <property type="evidence" value="ECO:0007669"/>
    <property type="project" value="UniProtKB-KW"/>
</dbReference>
<comment type="caution">
    <text evidence="5">The sequence shown here is derived from an EMBL/GenBank/DDBJ whole genome shotgun (WGS) entry which is preliminary data.</text>
</comment>
<dbReference type="Proteomes" id="UP001144313">
    <property type="component" value="Unassembled WGS sequence"/>
</dbReference>
<dbReference type="InterPro" id="IPR000524">
    <property type="entry name" value="Tscrpt_reg_HTH_GntR"/>
</dbReference>
<gene>
    <name evidence="5" type="ORF">GALLR39Z86_13660</name>
</gene>
<evidence type="ECO:0000256" key="3">
    <source>
        <dbReference type="ARBA" id="ARBA00023163"/>
    </source>
</evidence>
<evidence type="ECO:0000256" key="1">
    <source>
        <dbReference type="ARBA" id="ARBA00023015"/>
    </source>
</evidence>
<proteinExistence type="predicted"/>
<dbReference type="PANTHER" id="PTHR44846:SF1">
    <property type="entry name" value="MANNOSYL-D-GLYCERATE TRANSPORT_METABOLISM SYSTEM REPRESSOR MNGR-RELATED"/>
    <property type="match status" value="1"/>
</dbReference>
<dbReference type="EMBL" id="BSDT01000001">
    <property type="protein sequence ID" value="GLI41516.1"/>
    <property type="molecule type" value="Genomic_DNA"/>
</dbReference>
<dbReference type="SMART" id="SM00345">
    <property type="entry name" value="HTH_GNTR"/>
    <property type="match status" value="1"/>
</dbReference>
<dbReference type="GO" id="GO:0003700">
    <property type="term" value="F:DNA-binding transcription factor activity"/>
    <property type="evidence" value="ECO:0007669"/>
    <property type="project" value="InterPro"/>
</dbReference>
<organism evidence="5 6">
    <name type="scientific">Glycomyces algeriensis</name>
    <dbReference type="NCBI Taxonomy" id="256037"/>
    <lineage>
        <taxon>Bacteria</taxon>
        <taxon>Bacillati</taxon>
        <taxon>Actinomycetota</taxon>
        <taxon>Actinomycetes</taxon>
        <taxon>Glycomycetales</taxon>
        <taxon>Glycomycetaceae</taxon>
        <taxon>Glycomyces</taxon>
    </lineage>
</organism>
<dbReference type="PANTHER" id="PTHR44846">
    <property type="entry name" value="MANNOSYL-D-GLYCERATE TRANSPORT/METABOLISM SYSTEM REPRESSOR MNGR-RELATED"/>
    <property type="match status" value="1"/>
</dbReference>
<dbReference type="Gene3D" id="1.10.10.10">
    <property type="entry name" value="Winged helix-like DNA-binding domain superfamily/Winged helix DNA-binding domain"/>
    <property type="match status" value="1"/>
</dbReference>
<dbReference type="RefSeq" id="WP_281846111.1">
    <property type="nucleotide sequence ID" value="NZ_BSDT01000001.1"/>
</dbReference>
<dbReference type="InterPro" id="IPR036390">
    <property type="entry name" value="WH_DNA-bd_sf"/>
</dbReference>
<evidence type="ECO:0000256" key="2">
    <source>
        <dbReference type="ARBA" id="ARBA00023125"/>
    </source>
</evidence>
<dbReference type="CDD" id="cd07377">
    <property type="entry name" value="WHTH_GntR"/>
    <property type="match status" value="1"/>
</dbReference>
<reference evidence="5" key="1">
    <citation type="submission" date="2022-12" db="EMBL/GenBank/DDBJ databases">
        <title>Reference genome sequencing for broad-spectrum identification of bacterial and archaeal isolates by mass spectrometry.</title>
        <authorList>
            <person name="Sekiguchi Y."/>
            <person name="Tourlousse D.M."/>
        </authorList>
    </citation>
    <scope>NUCLEOTIDE SEQUENCE</scope>
    <source>
        <strain evidence="5">LLR39Z86</strain>
    </source>
</reference>
<evidence type="ECO:0000313" key="5">
    <source>
        <dbReference type="EMBL" id="GLI41516.1"/>
    </source>
</evidence>
<evidence type="ECO:0000313" key="6">
    <source>
        <dbReference type="Proteomes" id="UP001144313"/>
    </source>
</evidence>
<keyword evidence="2" id="KW-0238">DNA-binding</keyword>
<accession>A0A9W6G6W9</accession>
<sequence length="86" mass="9422">MDADAVIDHDAPTPVYAQLAAILRARIERGDWQPGRRIMSEAQLVQAYGLARETTRKAVRVLIEDGTLFTVPGRGTFVAEPSETSP</sequence>
<name>A0A9W6G6W9_9ACTN</name>